<dbReference type="Pfam" id="PF13692">
    <property type="entry name" value="Glyco_trans_1_4"/>
    <property type="match status" value="1"/>
</dbReference>
<dbReference type="PANTHER" id="PTHR45947:SF3">
    <property type="entry name" value="SULFOQUINOVOSYL TRANSFERASE SQD2"/>
    <property type="match status" value="1"/>
</dbReference>
<dbReference type="InterPro" id="IPR028098">
    <property type="entry name" value="Glyco_trans_4-like_N"/>
</dbReference>
<evidence type="ECO:0000313" key="4">
    <source>
        <dbReference type="Proteomes" id="UP000537161"/>
    </source>
</evidence>
<feature type="compositionally biased region" description="Low complexity" evidence="1">
    <location>
        <begin position="335"/>
        <end position="351"/>
    </location>
</feature>
<keyword evidence="3" id="KW-0808">Transferase</keyword>
<dbReference type="AlphaFoldDB" id="A0A7W9B7A5"/>
<dbReference type="InterPro" id="IPR050194">
    <property type="entry name" value="Glycosyltransferase_grp1"/>
</dbReference>
<dbReference type="RefSeq" id="WP_184099584.1">
    <property type="nucleotide sequence ID" value="NZ_JACIJH010000010.1"/>
</dbReference>
<feature type="region of interest" description="Disordered" evidence="1">
    <location>
        <begin position="335"/>
        <end position="362"/>
    </location>
</feature>
<accession>A0A7W9B7A5</accession>
<proteinExistence type="predicted"/>
<evidence type="ECO:0000259" key="2">
    <source>
        <dbReference type="Pfam" id="PF13439"/>
    </source>
</evidence>
<reference evidence="3 4" key="1">
    <citation type="submission" date="2020-08" db="EMBL/GenBank/DDBJ databases">
        <title>Genomic Encyclopedia of Type Strains, Phase IV (KMG-IV): sequencing the most valuable type-strain genomes for metagenomic binning, comparative biology and taxonomic classification.</title>
        <authorList>
            <person name="Goeker M."/>
        </authorList>
    </citation>
    <scope>NUCLEOTIDE SEQUENCE [LARGE SCALE GENOMIC DNA]</scope>
    <source>
        <strain evidence="3 4">DSM 27163</strain>
    </source>
</reference>
<dbReference type="PANTHER" id="PTHR45947">
    <property type="entry name" value="SULFOQUINOVOSYL TRANSFERASE SQD2"/>
    <property type="match status" value="1"/>
</dbReference>
<dbReference type="Pfam" id="PF13439">
    <property type="entry name" value="Glyco_transf_4"/>
    <property type="match status" value="1"/>
</dbReference>
<gene>
    <name evidence="3" type="ORF">FHR21_002943</name>
</gene>
<dbReference type="GO" id="GO:0016757">
    <property type="term" value="F:glycosyltransferase activity"/>
    <property type="evidence" value="ECO:0007669"/>
    <property type="project" value="UniProtKB-ARBA"/>
</dbReference>
<protein>
    <submittedName>
        <fullName evidence="3">Glycosyltransferase involved in cell wall biosynthesis</fullName>
    </submittedName>
</protein>
<dbReference type="EMBL" id="JACIJH010000010">
    <property type="protein sequence ID" value="MBB5707576.1"/>
    <property type="molecule type" value="Genomic_DNA"/>
</dbReference>
<name>A0A7W9B7A5_9SPHN</name>
<keyword evidence="4" id="KW-1185">Reference proteome</keyword>
<dbReference type="Gene3D" id="3.40.50.2000">
    <property type="entry name" value="Glycogen Phosphorylase B"/>
    <property type="match status" value="2"/>
</dbReference>
<evidence type="ECO:0000313" key="3">
    <source>
        <dbReference type="EMBL" id="MBB5707576.1"/>
    </source>
</evidence>
<dbReference type="CDD" id="cd03814">
    <property type="entry name" value="GT4-like"/>
    <property type="match status" value="1"/>
</dbReference>
<sequence>MRILIVSDAWEPQVNGVVRTLQATIAELRAAGHEVAVISPDLFRSIPCPTYGEIRLAFAGWRAVGRHIRAFAPQAIHISTEGPLGLAARRWCLKTGFPFTTAYHTRFPDYVAARMPVSPSLVWRFIRWFHRPARHIMVATPSLRQELADQGLEQTMLWERGVDHALFRPDRAPHPAFADLPRPIQLYVGRVAVEKNIEAFLDASHPGTKVIVGDGPALTDLGARYPAAVFLGKLGGERLAAAYAGADVFVFPSRTDTFGLVVIEALSCGTPVAAYPVPGPGDIVTGEAGALDDDLGAAIARALLRDRADAAALGARYSWSACTAQFLEALTFVRGGTPSPEGEGEGVPPSERLAPLQLDIAA</sequence>
<organism evidence="3 4">
    <name type="scientific">Sphingopyxis panaciterrulae</name>
    <dbReference type="NCBI Taxonomy" id="462372"/>
    <lineage>
        <taxon>Bacteria</taxon>
        <taxon>Pseudomonadati</taxon>
        <taxon>Pseudomonadota</taxon>
        <taxon>Alphaproteobacteria</taxon>
        <taxon>Sphingomonadales</taxon>
        <taxon>Sphingomonadaceae</taxon>
        <taxon>Sphingopyxis</taxon>
    </lineage>
</organism>
<dbReference type="SUPFAM" id="SSF53756">
    <property type="entry name" value="UDP-Glycosyltransferase/glycogen phosphorylase"/>
    <property type="match status" value="1"/>
</dbReference>
<dbReference type="Proteomes" id="UP000537161">
    <property type="component" value="Unassembled WGS sequence"/>
</dbReference>
<feature type="domain" description="Glycosyltransferase subfamily 4-like N-terminal" evidence="2">
    <location>
        <begin position="14"/>
        <end position="165"/>
    </location>
</feature>
<comment type="caution">
    <text evidence="3">The sequence shown here is derived from an EMBL/GenBank/DDBJ whole genome shotgun (WGS) entry which is preliminary data.</text>
</comment>
<evidence type="ECO:0000256" key="1">
    <source>
        <dbReference type="SAM" id="MobiDB-lite"/>
    </source>
</evidence>